<keyword evidence="1" id="KW-0472">Membrane</keyword>
<dbReference type="Proteomes" id="UP000000503">
    <property type="component" value="Chromosome"/>
</dbReference>
<feature type="transmembrane region" description="Helical" evidence="1">
    <location>
        <begin position="118"/>
        <end position="139"/>
    </location>
</feature>
<sequence>MKLRYVMLSIWVTVAIYSLGSFCYGPTGILAMNHLIQQKEKLSTNIEQLGILQQNLSYSVNALLYDRDTIEVLARDLGYGKSDELFIRISSTESINKSRYIVGGLVIPEAYTPPLHEVTLRIIAIASGFIILILTIILGRTLKTNKATSKP</sequence>
<gene>
    <name evidence="2" type="ordered locus">Spica_1296</name>
</gene>
<dbReference type="OrthoDB" id="360055at2"/>
<protein>
    <submittedName>
        <fullName evidence="2">Septum formation initiator</fullName>
    </submittedName>
</protein>
<dbReference type="AlphaFoldDB" id="F8F2P8"/>
<evidence type="ECO:0000313" key="2">
    <source>
        <dbReference type="EMBL" id="AEJ19442.1"/>
    </source>
</evidence>
<dbReference type="HOGENOM" id="CLU_146778_0_0_12"/>
<dbReference type="eggNOG" id="COG2919">
    <property type="taxonomic scope" value="Bacteria"/>
</dbReference>
<keyword evidence="1" id="KW-1133">Transmembrane helix</keyword>
<dbReference type="InterPro" id="IPR007060">
    <property type="entry name" value="FtsL/DivIC"/>
</dbReference>
<keyword evidence="3" id="KW-1185">Reference proteome</keyword>
<dbReference type="Pfam" id="PF04977">
    <property type="entry name" value="DivIC"/>
    <property type="match status" value="1"/>
</dbReference>
<evidence type="ECO:0000313" key="3">
    <source>
        <dbReference type="Proteomes" id="UP000000503"/>
    </source>
</evidence>
<dbReference type="EMBL" id="CP002868">
    <property type="protein sequence ID" value="AEJ19442.1"/>
    <property type="molecule type" value="Genomic_DNA"/>
</dbReference>
<evidence type="ECO:0000256" key="1">
    <source>
        <dbReference type="SAM" id="Phobius"/>
    </source>
</evidence>
<accession>F8F2P8</accession>
<name>F8F2P8_GRAC1</name>
<keyword evidence="1" id="KW-0812">Transmembrane</keyword>
<dbReference type="KEGG" id="scd:Spica_1296"/>
<reference evidence="3" key="1">
    <citation type="journal article" date="2013" name="Stand. Genomic Sci.">
        <title>Genome sequence of the thermophilic fresh-water bacterium Spirochaeta caldaria type strain (H1(T)), reclassification of Spirochaeta caldaria, Spirochaeta stenostrepta, and Spirochaeta zuelzerae in the genus Treponema as Treponema caldaria comb. nov., Treponema stenostrepta comb. nov., and Treponema zuelzerae comb. nov., and emendation of the genus Treponema.</title>
        <authorList>
            <person name="Abt B."/>
            <person name="Goker M."/>
            <person name="Scheuner C."/>
            <person name="Han C."/>
            <person name="Lu M."/>
            <person name="Misra M."/>
            <person name="Lapidus A."/>
            <person name="Nolan M."/>
            <person name="Lucas S."/>
            <person name="Hammon N."/>
            <person name="Deshpande S."/>
            <person name="Cheng J.F."/>
            <person name="Tapia R."/>
            <person name="Goodwin L.A."/>
            <person name="Pitluck S."/>
            <person name="Liolios K."/>
            <person name="Pagani I."/>
            <person name="Ivanova N."/>
            <person name="Mavromatis K."/>
            <person name="Mikhailova N."/>
            <person name="Huntemann M."/>
            <person name="Pati A."/>
            <person name="Chen A."/>
            <person name="Palaniappan K."/>
            <person name="Land M."/>
            <person name="Hauser L."/>
            <person name="Jeffries C.D."/>
            <person name="Rohde M."/>
            <person name="Spring S."/>
            <person name="Gronow S."/>
            <person name="Detter J.C."/>
            <person name="Bristow J."/>
            <person name="Eisen J.A."/>
            <person name="Markowitz V."/>
            <person name="Hugenholtz P."/>
            <person name="Kyrpides N.C."/>
            <person name="Woyke T."/>
            <person name="Klenk H.P."/>
        </authorList>
    </citation>
    <scope>NUCLEOTIDE SEQUENCE</scope>
    <source>
        <strain evidence="3">ATCC 51460 / DSM 7334 / H1</strain>
    </source>
</reference>
<dbReference type="STRING" id="744872.Spica_1296"/>
<organism evidence="2 3">
    <name type="scientific">Gracilinema caldarium (strain ATCC 51460 / DSM 7334 / H1)</name>
    <name type="common">Treponema caldarium</name>
    <dbReference type="NCBI Taxonomy" id="744872"/>
    <lineage>
        <taxon>Bacteria</taxon>
        <taxon>Pseudomonadati</taxon>
        <taxon>Spirochaetota</taxon>
        <taxon>Spirochaetia</taxon>
        <taxon>Spirochaetales</taxon>
        <taxon>Breznakiellaceae</taxon>
        <taxon>Gracilinema</taxon>
    </lineage>
</organism>
<proteinExistence type="predicted"/>